<evidence type="ECO:0000313" key="2">
    <source>
        <dbReference type="Proteomes" id="UP001152607"/>
    </source>
</evidence>
<accession>A0A9W4XJ44</accession>
<name>A0A9W4XJ44_9PLEO</name>
<gene>
    <name evidence="1" type="ORF">PDIGIT_LOCUS3419</name>
</gene>
<comment type="caution">
    <text evidence="1">The sequence shown here is derived from an EMBL/GenBank/DDBJ whole genome shotgun (WGS) entry which is preliminary data.</text>
</comment>
<evidence type="ECO:0000313" key="1">
    <source>
        <dbReference type="EMBL" id="CAI6316363.1"/>
    </source>
</evidence>
<sequence length="59" mass="6487">MVPIHTHVHGPGPAVQPAGSPAHQYSGCRTIIITVLCTCMCLHHYGYLGTDRCYYPPTY</sequence>
<dbReference type="AlphaFoldDB" id="A0A9W4XJ44"/>
<protein>
    <submittedName>
        <fullName evidence="1">Uncharacterized protein</fullName>
    </submittedName>
</protein>
<dbReference type="EMBL" id="CAOQHR010000002">
    <property type="protein sequence ID" value="CAI6316363.1"/>
    <property type="molecule type" value="Genomic_DNA"/>
</dbReference>
<proteinExistence type="predicted"/>
<dbReference type="Proteomes" id="UP001152607">
    <property type="component" value="Unassembled WGS sequence"/>
</dbReference>
<organism evidence="1 2">
    <name type="scientific">Periconia digitata</name>
    <dbReference type="NCBI Taxonomy" id="1303443"/>
    <lineage>
        <taxon>Eukaryota</taxon>
        <taxon>Fungi</taxon>
        <taxon>Dikarya</taxon>
        <taxon>Ascomycota</taxon>
        <taxon>Pezizomycotina</taxon>
        <taxon>Dothideomycetes</taxon>
        <taxon>Pleosporomycetidae</taxon>
        <taxon>Pleosporales</taxon>
        <taxon>Massarineae</taxon>
        <taxon>Periconiaceae</taxon>
        <taxon>Periconia</taxon>
    </lineage>
</organism>
<keyword evidence="2" id="KW-1185">Reference proteome</keyword>
<reference evidence="1" key="1">
    <citation type="submission" date="2023-01" db="EMBL/GenBank/DDBJ databases">
        <authorList>
            <person name="Van Ghelder C."/>
            <person name="Rancurel C."/>
        </authorList>
    </citation>
    <scope>NUCLEOTIDE SEQUENCE</scope>
    <source>
        <strain evidence="1">CNCM I-4278</strain>
    </source>
</reference>